<comment type="caution">
    <text evidence="3">The sequence shown here is derived from an EMBL/GenBank/DDBJ whole genome shotgun (WGS) entry which is preliminary data.</text>
</comment>
<gene>
    <name evidence="3" type="ORF">HNR21_001787</name>
</gene>
<evidence type="ECO:0000259" key="2">
    <source>
        <dbReference type="Pfam" id="PF19956"/>
    </source>
</evidence>
<feature type="domain" description="Effector-associated" evidence="2">
    <location>
        <begin position="251"/>
        <end position="329"/>
    </location>
</feature>
<dbReference type="Gene3D" id="3.30.70.1230">
    <property type="entry name" value="Nucleotide cyclase"/>
    <property type="match status" value="1"/>
</dbReference>
<feature type="region of interest" description="Disordered" evidence="1">
    <location>
        <begin position="207"/>
        <end position="236"/>
    </location>
</feature>
<evidence type="ECO:0000313" key="3">
    <source>
        <dbReference type="EMBL" id="MBA9002905.1"/>
    </source>
</evidence>
<dbReference type="RefSeq" id="WP_182704816.1">
    <property type="nucleotide sequence ID" value="NZ_JACJII010000001.1"/>
</dbReference>
<feature type="compositionally biased region" description="Low complexity" evidence="1">
    <location>
        <begin position="213"/>
        <end position="232"/>
    </location>
</feature>
<reference evidence="3 4" key="1">
    <citation type="submission" date="2020-08" db="EMBL/GenBank/DDBJ databases">
        <title>Sequencing the genomes of 1000 actinobacteria strains.</title>
        <authorList>
            <person name="Klenk H.-P."/>
        </authorList>
    </citation>
    <scope>NUCLEOTIDE SEQUENCE [LARGE SCALE GENOMIC DNA]</scope>
    <source>
        <strain evidence="3 4">DSM 45823</strain>
    </source>
</reference>
<dbReference type="EMBL" id="JACJII010000001">
    <property type="protein sequence ID" value="MBA9002905.1"/>
    <property type="molecule type" value="Genomic_DNA"/>
</dbReference>
<evidence type="ECO:0000256" key="1">
    <source>
        <dbReference type="SAM" id="MobiDB-lite"/>
    </source>
</evidence>
<sequence length="336" mass="37028">MESGAFGGRDGWRPAGKCALFVCDVAGFTDRARPEHARERIRTELYGMLQESFERSGLPPESCYHEDRGDGVLVVLPPHLDPALLVHPLIDRLRGRLQRYDDLASEVARIRLRVALHLGRAKADAQGLVGADVDHAFRLLDAPQFKTELRESDALLGVLVSQALHDEVIRDAHDLIDPDLFRPLPVSNKGTETTGWLRLCGRPRQVAPGSALPATPDAVVPEPAAPAPSHESPLPPDWYVEPTVRGLFEVVDRLLDIPLMVTPEGRSQVVESLPREIRIRIARRPQPHMDGMSIVRTCAEYPGGLPRLLLYVRAFAGPTPQVMALQEAIARIGEDG</sequence>
<protein>
    <recommendedName>
        <fullName evidence="2">Effector-associated domain-containing protein</fullName>
    </recommendedName>
</protein>
<proteinExistence type="predicted"/>
<dbReference type="SUPFAM" id="SSF55073">
    <property type="entry name" value="Nucleotide cyclase"/>
    <property type="match status" value="1"/>
</dbReference>
<keyword evidence="4" id="KW-1185">Reference proteome</keyword>
<name>A0A7W3MVY7_9ACTN</name>
<evidence type="ECO:0000313" key="4">
    <source>
        <dbReference type="Proteomes" id="UP000539313"/>
    </source>
</evidence>
<dbReference type="InterPro" id="IPR029787">
    <property type="entry name" value="Nucleotide_cyclase"/>
</dbReference>
<organism evidence="3 4">
    <name type="scientific">Thermomonospora cellulosilytica</name>
    <dbReference type="NCBI Taxonomy" id="1411118"/>
    <lineage>
        <taxon>Bacteria</taxon>
        <taxon>Bacillati</taxon>
        <taxon>Actinomycetota</taxon>
        <taxon>Actinomycetes</taxon>
        <taxon>Streptosporangiales</taxon>
        <taxon>Thermomonosporaceae</taxon>
        <taxon>Thermomonospora</taxon>
    </lineage>
</organism>
<dbReference type="Proteomes" id="UP000539313">
    <property type="component" value="Unassembled WGS sequence"/>
</dbReference>
<dbReference type="Pfam" id="PF19956">
    <property type="entry name" value="EAD2"/>
    <property type="match status" value="1"/>
</dbReference>
<dbReference type="InterPro" id="IPR045431">
    <property type="entry name" value="EAD2"/>
</dbReference>
<accession>A0A7W3MVY7</accession>
<dbReference type="AlphaFoldDB" id="A0A7W3MVY7"/>